<organism evidence="2 3">
    <name type="scientific">Sesamum alatum</name>
    <dbReference type="NCBI Taxonomy" id="300844"/>
    <lineage>
        <taxon>Eukaryota</taxon>
        <taxon>Viridiplantae</taxon>
        <taxon>Streptophyta</taxon>
        <taxon>Embryophyta</taxon>
        <taxon>Tracheophyta</taxon>
        <taxon>Spermatophyta</taxon>
        <taxon>Magnoliopsida</taxon>
        <taxon>eudicotyledons</taxon>
        <taxon>Gunneridae</taxon>
        <taxon>Pentapetalae</taxon>
        <taxon>asterids</taxon>
        <taxon>lamiids</taxon>
        <taxon>Lamiales</taxon>
        <taxon>Pedaliaceae</taxon>
        <taxon>Sesamum</taxon>
    </lineage>
</organism>
<keyword evidence="3" id="KW-1185">Reference proteome</keyword>
<feature type="region of interest" description="Disordered" evidence="1">
    <location>
        <begin position="1"/>
        <end position="20"/>
    </location>
</feature>
<name>A0AAE1YL79_9LAMI</name>
<dbReference type="EMBL" id="JACGWO010000003">
    <property type="protein sequence ID" value="KAK4431806.1"/>
    <property type="molecule type" value="Genomic_DNA"/>
</dbReference>
<accession>A0AAE1YL79</accession>
<dbReference type="AlphaFoldDB" id="A0AAE1YL79"/>
<evidence type="ECO:0000313" key="3">
    <source>
        <dbReference type="Proteomes" id="UP001293254"/>
    </source>
</evidence>
<feature type="compositionally biased region" description="Polar residues" evidence="1">
    <location>
        <begin position="1"/>
        <end position="10"/>
    </location>
</feature>
<evidence type="ECO:0000256" key="1">
    <source>
        <dbReference type="SAM" id="MobiDB-lite"/>
    </source>
</evidence>
<reference evidence="2" key="1">
    <citation type="submission" date="2020-06" db="EMBL/GenBank/DDBJ databases">
        <authorList>
            <person name="Li T."/>
            <person name="Hu X."/>
            <person name="Zhang T."/>
            <person name="Song X."/>
            <person name="Zhang H."/>
            <person name="Dai N."/>
            <person name="Sheng W."/>
            <person name="Hou X."/>
            <person name="Wei L."/>
        </authorList>
    </citation>
    <scope>NUCLEOTIDE SEQUENCE</scope>
    <source>
        <strain evidence="2">3651</strain>
        <tissue evidence="2">Leaf</tissue>
    </source>
</reference>
<proteinExistence type="predicted"/>
<comment type="caution">
    <text evidence="2">The sequence shown here is derived from an EMBL/GenBank/DDBJ whole genome shotgun (WGS) entry which is preliminary data.</text>
</comment>
<sequence length="101" mass="11465">MEKWRNSSQARVPIRQTGSPIGCFPVPRKEARHVSLHVAILPPRHSWDPDVDVHVDVCEPVPDTSPRLCHHRKQTSVPSSTRTTRLYSFHPPKLVRSSLSS</sequence>
<feature type="region of interest" description="Disordered" evidence="1">
    <location>
        <begin position="63"/>
        <end position="87"/>
    </location>
</feature>
<reference evidence="2" key="2">
    <citation type="journal article" date="2024" name="Plant">
        <title>Genomic evolution and insights into agronomic trait innovations of Sesamum species.</title>
        <authorList>
            <person name="Miao H."/>
            <person name="Wang L."/>
            <person name="Qu L."/>
            <person name="Liu H."/>
            <person name="Sun Y."/>
            <person name="Le M."/>
            <person name="Wang Q."/>
            <person name="Wei S."/>
            <person name="Zheng Y."/>
            <person name="Lin W."/>
            <person name="Duan Y."/>
            <person name="Cao H."/>
            <person name="Xiong S."/>
            <person name="Wang X."/>
            <person name="Wei L."/>
            <person name="Li C."/>
            <person name="Ma Q."/>
            <person name="Ju M."/>
            <person name="Zhao R."/>
            <person name="Li G."/>
            <person name="Mu C."/>
            <person name="Tian Q."/>
            <person name="Mei H."/>
            <person name="Zhang T."/>
            <person name="Gao T."/>
            <person name="Zhang H."/>
        </authorList>
    </citation>
    <scope>NUCLEOTIDE SEQUENCE</scope>
    <source>
        <strain evidence="2">3651</strain>
    </source>
</reference>
<feature type="compositionally biased region" description="Polar residues" evidence="1">
    <location>
        <begin position="75"/>
        <end position="86"/>
    </location>
</feature>
<protein>
    <submittedName>
        <fullName evidence="2">Uncharacterized protein</fullName>
    </submittedName>
</protein>
<dbReference type="Proteomes" id="UP001293254">
    <property type="component" value="Unassembled WGS sequence"/>
</dbReference>
<gene>
    <name evidence="2" type="ORF">Salat_0942700</name>
</gene>
<evidence type="ECO:0000313" key="2">
    <source>
        <dbReference type="EMBL" id="KAK4431806.1"/>
    </source>
</evidence>